<name>A0A010RDE4_PSEFL</name>
<geneLocation type="plasmid" evidence="2">
    <name>unnamed1</name>
</geneLocation>
<evidence type="ECO:0000313" key="2">
    <source>
        <dbReference type="EMBL" id="EXF90916.1"/>
    </source>
</evidence>
<dbReference type="PATRIC" id="fig|1042209.11.peg.179"/>
<evidence type="ECO:0000256" key="1">
    <source>
        <dbReference type="SAM" id="Phobius"/>
    </source>
</evidence>
<proteinExistence type="predicted"/>
<dbReference type="EMBL" id="AFOY02000032">
    <property type="protein sequence ID" value="EXF90916.1"/>
    <property type="molecule type" value="Genomic_DNA"/>
</dbReference>
<keyword evidence="1" id="KW-0812">Transmembrane</keyword>
<evidence type="ECO:0000313" key="3">
    <source>
        <dbReference type="Proteomes" id="UP000022611"/>
    </source>
</evidence>
<keyword evidence="1" id="KW-0472">Membrane</keyword>
<dbReference type="Proteomes" id="UP000022611">
    <property type="component" value="Unassembled WGS sequence"/>
</dbReference>
<reference evidence="2 3" key="1">
    <citation type="journal article" date="2011" name="J. Bacteriol.">
        <title>Draft genome sequence of the polycyclic aromatic hydrocarbon-degrading, genetically engineered bioluminescent bioreporter Pseudomonas fluorescens HK44.</title>
        <authorList>
            <person name="Chauhan A."/>
            <person name="Layton A.C."/>
            <person name="Williams D.E."/>
            <person name="Smartt A.E."/>
            <person name="Ripp S."/>
            <person name="Karpinets T.V."/>
            <person name="Brown S.D."/>
            <person name="Sayler G.S."/>
        </authorList>
    </citation>
    <scope>NUCLEOTIDE SEQUENCE [LARGE SCALE GENOMIC DNA]</scope>
    <source>
        <strain evidence="2 3">HK44</strain>
        <plasmid evidence="2">unnamed1</plasmid>
    </source>
</reference>
<gene>
    <name evidence="2" type="ORF">HK44_029985</name>
</gene>
<dbReference type="AlphaFoldDB" id="A0A010RDE4"/>
<dbReference type="HOGENOM" id="CLU_1853496_0_0_6"/>
<organism evidence="2 3">
    <name type="scientific">Pseudomonas fluorescens HK44</name>
    <dbReference type="NCBI Taxonomy" id="1042209"/>
    <lineage>
        <taxon>Bacteria</taxon>
        <taxon>Pseudomonadati</taxon>
        <taxon>Pseudomonadota</taxon>
        <taxon>Gammaproteobacteria</taxon>
        <taxon>Pseudomonadales</taxon>
        <taxon>Pseudomonadaceae</taxon>
        <taxon>Pseudomonas</taxon>
    </lineage>
</organism>
<dbReference type="RefSeq" id="WP_019692584.1">
    <property type="nucleotide sequence ID" value="NZ_AFOY02000032.1"/>
</dbReference>
<protein>
    <submittedName>
        <fullName evidence="2">Uncharacterized protein</fullName>
    </submittedName>
</protein>
<sequence>MGEVVELPAGRKRNRQVQKIRTVATKDRAANGKQPSFLARAASGAKRFAIDALRITTGNLFGLAGRLLWLVRRPISLVLTFGAVSMLVVFVIQAANGWPDPKLVVLSIVGLIAFLAASGGYDRLARAFFHIEHRLKGE</sequence>
<feature type="transmembrane region" description="Helical" evidence="1">
    <location>
        <begin position="75"/>
        <end position="95"/>
    </location>
</feature>
<keyword evidence="1" id="KW-1133">Transmembrane helix</keyword>
<comment type="caution">
    <text evidence="2">The sequence shown here is derived from an EMBL/GenBank/DDBJ whole genome shotgun (WGS) entry which is preliminary data.</text>
</comment>
<keyword evidence="2" id="KW-0614">Plasmid</keyword>
<accession>A0A010RDE4</accession>
<feature type="transmembrane region" description="Helical" evidence="1">
    <location>
        <begin position="101"/>
        <end position="121"/>
    </location>
</feature>